<dbReference type="EMBL" id="JAMXLR010000036">
    <property type="protein sequence ID" value="MCO6044423.1"/>
    <property type="molecule type" value="Genomic_DNA"/>
</dbReference>
<evidence type="ECO:0000313" key="1">
    <source>
        <dbReference type="EMBL" id="MCO6044423.1"/>
    </source>
</evidence>
<accession>A0A9X2FA43</accession>
<sequence>MAEFPARLHVLLASHAPLGLVIRRGPSKHVATILWNRRRDEFQLGQWLKGRIYERRSDLSPDGKHLIYFAMNGKWDSEAKGSWTAISRAPYLKALAIFPKGDCWHGGGLWTNKNDYWVNDGYGHSVLRDTKEVRRDKRFEPSEYYGGECLGVYYPRLLRDGWQLMERVNVSKWKDKDVFEKDLDRGWRLRKIAHAEIDSPDGKGCYWDEHQLVHTESRTEVDCADWEWAELDRERLVWASRGKLFAGVVESSGLVNETELFDFNPMDFEAIEAPY</sequence>
<reference evidence="1" key="1">
    <citation type="submission" date="2022-06" db="EMBL/GenBank/DDBJ databases">
        <title>Aeoliella straminimaris, a novel planctomycete from sediments.</title>
        <authorList>
            <person name="Vitorino I.R."/>
            <person name="Lage O.M."/>
        </authorList>
    </citation>
    <scope>NUCLEOTIDE SEQUENCE</scope>
    <source>
        <strain evidence="1">ICT_H6.2</strain>
    </source>
</reference>
<dbReference type="AlphaFoldDB" id="A0A9X2FA43"/>
<dbReference type="Proteomes" id="UP001155241">
    <property type="component" value="Unassembled WGS sequence"/>
</dbReference>
<gene>
    <name evidence="1" type="ORF">NG895_10950</name>
</gene>
<proteinExistence type="predicted"/>
<name>A0A9X2FA43_9BACT</name>
<comment type="caution">
    <text evidence="1">The sequence shown here is derived from an EMBL/GenBank/DDBJ whole genome shotgun (WGS) entry which is preliminary data.</text>
</comment>
<dbReference type="RefSeq" id="WP_252852525.1">
    <property type="nucleotide sequence ID" value="NZ_JAMXLR010000036.1"/>
</dbReference>
<organism evidence="1 2">
    <name type="scientific">Aeoliella straminimaris</name>
    <dbReference type="NCBI Taxonomy" id="2954799"/>
    <lineage>
        <taxon>Bacteria</taxon>
        <taxon>Pseudomonadati</taxon>
        <taxon>Planctomycetota</taxon>
        <taxon>Planctomycetia</taxon>
        <taxon>Pirellulales</taxon>
        <taxon>Lacipirellulaceae</taxon>
        <taxon>Aeoliella</taxon>
    </lineage>
</organism>
<protein>
    <submittedName>
        <fullName evidence="1">Uncharacterized protein</fullName>
    </submittedName>
</protein>
<keyword evidence="2" id="KW-1185">Reference proteome</keyword>
<evidence type="ECO:0000313" key="2">
    <source>
        <dbReference type="Proteomes" id="UP001155241"/>
    </source>
</evidence>